<dbReference type="InterPro" id="IPR006683">
    <property type="entry name" value="Thioestr_dom"/>
</dbReference>
<evidence type="ECO:0000256" key="5">
    <source>
        <dbReference type="ARBA" id="ARBA00060586"/>
    </source>
</evidence>
<gene>
    <name evidence="9" type="ORF">F0562_031835</name>
</gene>
<protein>
    <recommendedName>
        <fullName evidence="8">Thioesterase domain-containing protein</fullName>
    </recommendedName>
</protein>
<keyword evidence="3" id="KW-0576">Peroxisome</keyword>
<evidence type="ECO:0000256" key="7">
    <source>
        <dbReference type="ARBA" id="ARBA00066058"/>
    </source>
</evidence>
<proteinExistence type="inferred from homology"/>
<comment type="subunit">
    <text evidence="7">Homotetramers.</text>
</comment>
<dbReference type="GO" id="GO:0061522">
    <property type="term" value="F:1,4-dihydroxy-2-naphthoyl-CoA thioesterase activity"/>
    <property type="evidence" value="ECO:0007669"/>
    <property type="project" value="TreeGrafter"/>
</dbReference>
<comment type="pathway">
    <text evidence="5">Quinol/quinone metabolism; 1,4-dihydroxy-2-naphthoate biosynthesis; 1,4-dihydroxy-2-naphthoate from chorismate: step 7/7.</text>
</comment>
<comment type="subcellular location">
    <subcellularLocation>
        <location evidence="1">Peroxisome</location>
    </subcellularLocation>
</comment>
<sequence length="255" mass="27582">MEFPPPSSSSSSVSKTEALDAPLHAIGFEIEDLSPEKVTGRFHVTHKCCQPFKVLHGGVSALIAESLASIGAHMASGLRRVAGIHLSIHHLKKADLGDVVLAQATPVNVGNTIQVWEVQLYKIDPSNSETRSLISSSRVTLLSNMPVPEHAKSAAENLKKISKNRFLLSSVSMDEQSNTTTTSRNNNGQLETLKSERAVWLMKCPPVVSRSFQCPPSDASSDSSLPVAKVVVSIDPSLLQRRPLFTSVHHGIGWH</sequence>
<dbReference type="Pfam" id="PF03061">
    <property type="entry name" value="4HBT"/>
    <property type="match status" value="1"/>
</dbReference>
<name>A0A5J5AVL1_9ASTE</name>
<evidence type="ECO:0000256" key="1">
    <source>
        <dbReference type="ARBA" id="ARBA00004275"/>
    </source>
</evidence>
<evidence type="ECO:0000256" key="3">
    <source>
        <dbReference type="ARBA" id="ARBA00023140"/>
    </source>
</evidence>
<comment type="similarity">
    <text evidence="6">Belongs to the 4-hydroxybenzoyl-CoA thioesterase family. DHNA-CoA hydrolase subfamily.</text>
</comment>
<organism evidence="9 10">
    <name type="scientific">Nyssa sinensis</name>
    <dbReference type="NCBI Taxonomy" id="561372"/>
    <lineage>
        <taxon>Eukaryota</taxon>
        <taxon>Viridiplantae</taxon>
        <taxon>Streptophyta</taxon>
        <taxon>Embryophyta</taxon>
        <taxon>Tracheophyta</taxon>
        <taxon>Spermatophyta</taxon>
        <taxon>Magnoliopsida</taxon>
        <taxon>eudicotyledons</taxon>
        <taxon>Gunneridae</taxon>
        <taxon>Pentapetalae</taxon>
        <taxon>asterids</taxon>
        <taxon>Cornales</taxon>
        <taxon>Nyssaceae</taxon>
        <taxon>Nyssa</taxon>
    </lineage>
</organism>
<keyword evidence="2" id="KW-0378">Hydrolase</keyword>
<dbReference type="InterPro" id="IPR029069">
    <property type="entry name" value="HotDog_dom_sf"/>
</dbReference>
<dbReference type="GO" id="GO:0005777">
    <property type="term" value="C:peroxisome"/>
    <property type="evidence" value="ECO:0007669"/>
    <property type="project" value="UniProtKB-SubCell"/>
</dbReference>
<dbReference type="CDD" id="cd03443">
    <property type="entry name" value="PaaI_thioesterase"/>
    <property type="match status" value="1"/>
</dbReference>
<dbReference type="InterPro" id="IPR003736">
    <property type="entry name" value="PAAI_dom"/>
</dbReference>
<evidence type="ECO:0000256" key="2">
    <source>
        <dbReference type="ARBA" id="ARBA00022801"/>
    </source>
</evidence>
<dbReference type="FunFam" id="3.10.129.10:FF:000048">
    <property type="entry name" value="14-dihydroxy-2-naphthoyl-CoA thioesterase 1"/>
    <property type="match status" value="1"/>
</dbReference>
<evidence type="ECO:0000259" key="8">
    <source>
        <dbReference type="Pfam" id="PF03061"/>
    </source>
</evidence>
<dbReference type="OrthoDB" id="46529at2759"/>
<reference evidence="9 10" key="1">
    <citation type="submission" date="2019-09" db="EMBL/GenBank/DDBJ databases">
        <title>A chromosome-level genome assembly of the Chinese tupelo Nyssa sinensis.</title>
        <authorList>
            <person name="Yang X."/>
            <person name="Kang M."/>
            <person name="Yang Y."/>
            <person name="Xiong H."/>
            <person name="Wang M."/>
            <person name="Zhang Z."/>
            <person name="Wang Z."/>
            <person name="Wu H."/>
            <person name="Ma T."/>
            <person name="Liu J."/>
            <person name="Xi Z."/>
        </authorList>
    </citation>
    <scope>NUCLEOTIDE SEQUENCE [LARGE SCALE GENOMIC DNA]</scope>
    <source>
        <strain evidence="9">J267</strain>
        <tissue evidence="9">Leaf</tissue>
    </source>
</reference>
<dbReference type="NCBIfam" id="TIGR00369">
    <property type="entry name" value="unchar_dom_1"/>
    <property type="match status" value="1"/>
</dbReference>
<feature type="domain" description="Thioesterase" evidence="8">
    <location>
        <begin position="53"/>
        <end position="124"/>
    </location>
</feature>
<evidence type="ECO:0000256" key="4">
    <source>
        <dbReference type="ARBA" id="ARBA00060572"/>
    </source>
</evidence>
<dbReference type="Proteomes" id="UP000325577">
    <property type="component" value="Linkage Group LG18"/>
</dbReference>
<accession>A0A5J5AVL1</accession>
<dbReference type="GO" id="GO:0042372">
    <property type="term" value="P:phylloquinone biosynthetic process"/>
    <property type="evidence" value="ECO:0007669"/>
    <property type="project" value="TreeGrafter"/>
</dbReference>
<evidence type="ECO:0000313" key="9">
    <source>
        <dbReference type="EMBL" id="KAA8534338.1"/>
    </source>
</evidence>
<dbReference type="EMBL" id="CM018041">
    <property type="protein sequence ID" value="KAA8534338.1"/>
    <property type="molecule type" value="Genomic_DNA"/>
</dbReference>
<dbReference type="Gene3D" id="3.10.129.10">
    <property type="entry name" value="Hotdog Thioesterase"/>
    <property type="match status" value="1"/>
</dbReference>
<dbReference type="SUPFAM" id="SSF54637">
    <property type="entry name" value="Thioesterase/thiol ester dehydrase-isomerase"/>
    <property type="match status" value="1"/>
</dbReference>
<dbReference type="PANTHER" id="PTHR43240">
    <property type="entry name" value="1,4-DIHYDROXY-2-NAPHTHOYL-COA THIOESTERASE 1"/>
    <property type="match status" value="1"/>
</dbReference>
<comment type="pathway">
    <text evidence="4">Cofactor biosynthesis; phylloquinone biosynthesis.</text>
</comment>
<dbReference type="AlphaFoldDB" id="A0A5J5AVL1"/>
<evidence type="ECO:0000313" key="10">
    <source>
        <dbReference type="Proteomes" id="UP000325577"/>
    </source>
</evidence>
<keyword evidence="10" id="KW-1185">Reference proteome</keyword>
<dbReference type="PANTHER" id="PTHR43240:SF5">
    <property type="entry name" value="1,4-DIHYDROXY-2-NAPHTHOYL-COA THIOESTERASE 1"/>
    <property type="match status" value="1"/>
</dbReference>
<evidence type="ECO:0000256" key="6">
    <source>
        <dbReference type="ARBA" id="ARBA00061187"/>
    </source>
</evidence>